<evidence type="ECO:0000313" key="2">
    <source>
        <dbReference type="EMBL" id="KMP01702.1"/>
    </source>
</evidence>
<feature type="region of interest" description="Disordered" evidence="1">
    <location>
        <begin position="86"/>
        <end position="111"/>
    </location>
</feature>
<dbReference type="Proteomes" id="UP000054565">
    <property type="component" value="Unassembled WGS sequence"/>
</dbReference>
<dbReference type="AlphaFoldDB" id="A0A0J7AWF4"/>
<reference evidence="3" key="1">
    <citation type="journal article" date="2010" name="Genome Res.">
        <title>Population genomic sequencing of Coccidioides fungi reveals recent hybridization and transposon control.</title>
        <authorList>
            <person name="Neafsey D.E."/>
            <person name="Barker B.M."/>
            <person name="Sharpton T.J."/>
            <person name="Stajich J.E."/>
            <person name="Park D.J."/>
            <person name="Whiston E."/>
            <person name="Hung C.-Y."/>
            <person name="McMahan C."/>
            <person name="White J."/>
            <person name="Sykes S."/>
            <person name="Heiman D."/>
            <person name="Young S."/>
            <person name="Zeng Q."/>
            <person name="Abouelleil A."/>
            <person name="Aftuck L."/>
            <person name="Bessette D."/>
            <person name="Brown A."/>
            <person name="FitzGerald M."/>
            <person name="Lui A."/>
            <person name="Macdonald J.P."/>
            <person name="Priest M."/>
            <person name="Orbach M.J."/>
            <person name="Galgiani J.N."/>
            <person name="Kirkland T.N."/>
            <person name="Cole G.T."/>
            <person name="Birren B.W."/>
            <person name="Henn M.R."/>
            <person name="Taylor J.W."/>
            <person name="Rounsley S.D."/>
        </authorList>
    </citation>
    <scope>NUCLEOTIDE SEQUENCE [LARGE SCALE GENOMIC DNA]</scope>
    <source>
        <strain evidence="3">RMSCC 2394</strain>
    </source>
</reference>
<dbReference type="EMBL" id="DS028093">
    <property type="protein sequence ID" value="KMP01702.1"/>
    <property type="molecule type" value="Genomic_DNA"/>
</dbReference>
<organism evidence="2 3">
    <name type="scientific">Coccidioides immitis RMSCC 2394</name>
    <dbReference type="NCBI Taxonomy" id="404692"/>
    <lineage>
        <taxon>Eukaryota</taxon>
        <taxon>Fungi</taxon>
        <taxon>Dikarya</taxon>
        <taxon>Ascomycota</taxon>
        <taxon>Pezizomycotina</taxon>
        <taxon>Eurotiomycetes</taxon>
        <taxon>Eurotiomycetidae</taxon>
        <taxon>Onygenales</taxon>
        <taxon>Onygenaceae</taxon>
        <taxon>Coccidioides</taxon>
    </lineage>
</organism>
<name>A0A0J7AWF4_COCIT</name>
<evidence type="ECO:0000313" key="3">
    <source>
        <dbReference type="Proteomes" id="UP000054565"/>
    </source>
</evidence>
<accession>A0A0J7AWF4</accession>
<sequence length="111" mass="12242">MLKIPPGRVMLWISEPDAVVNLCPTDRLDPPCCRWEGELSSPAGCTTKSTCIGCRVNVSPRLPELLEPSEERGMRTLECKRYHCRSESSPHPTPLTCPSRPPITAITSPLS</sequence>
<protein>
    <submittedName>
        <fullName evidence="2">Uncharacterized protein</fullName>
    </submittedName>
</protein>
<evidence type="ECO:0000256" key="1">
    <source>
        <dbReference type="SAM" id="MobiDB-lite"/>
    </source>
</evidence>
<feature type="compositionally biased region" description="Pro residues" evidence="1">
    <location>
        <begin position="91"/>
        <end position="101"/>
    </location>
</feature>
<proteinExistence type="predicted"/>
<gene>
    <name evidence="2" type="ORF">CIRG_01841</name>
</gene>